<sequence length="114" mass="12628">MIKNTGYRKLGKTASHRKAMLNNMATSIILHEEVTTTVQKAKEVRRVVEGLITLAKANNERAAKDTLKDATAVKKLFEVLAVRYANRAGGFCRIYRAGLRKGDNAEVAIIKLVD</sequence>
<evidence type="ECO:0000313" key="6">
    <source>
        <dbReference type="EMBL" id="MBE6420793.1"/>
    </source>
</evidence>
<evidence type="ECO:0000313" key="7">
    <source>
        <dbReference type="Proteomes" id="UP000725649"/>
    </source>
</evidence>
<dbReference type="HAMAP" id="MF_01368">
    <property type="entry name" value="Ribosomal_bL17"/>
    <property type="match status" value="1"/>
</dbReference>
<protein>
    <recommendedName>
        <fullName evidence="4">Large ribosomal subunit protein bL17</fullName>
    </recommendedName>
</protein>
<gene>
    <name evidence="4" type="primary">rplQ</name>
    <name evidence="6" type="ORF">E7027_01405</name>
</gene>
<reference evidence="6" key="1">
    <citation type="submission" date="2019-04" db="EMBL/GenBank/DDBJ databases">
        <title>Evolution of Biomass-Degrading Anaerobic Consortia Revealed by Metagenomics.</title>
        <authorList>
            <person name="Peng X."/>
        </authorList>
    </citation>
    <scope>NUCLEOTIDE SEQUENCE</scope>
    <source>
        <strain evidence="6">SIG66</strain>
    </source>
</reference>
<dbReference type="NCBIfam" id="TIGR00059">
    <property type="entry name" value="L17"/>
    <property type="match status" value="1"/>
</dbReference>
<dbReference type="Proteomes" id="UP000725649">
    <property type="component" value="Unassembled WGS sequence"/>
</dbReference>
<dbReference type="Gene3D" id="3.90.1030.10">
    <property type="entry name" value="Ribosomal protein L17"/>
    <property type="match status" value="1"/>
</dbReference>
<dbReference type="GO" id="GO:0003735">
    <property type="term" value="F:structural constituent of ribosome"/>
    <property type="evidence" value="ECO:0007669"/>
    <property type="project" value="InterPro"/>
</dbReference>
<evidence type="ECO:0000256" key="1">
    <source>
        <dbReference type="ARBA" id="ARBA00008777"/>
    </source>
</evidence>
<evidence type="ECO:0000256" key="2">
    <source>
        <dbReference type="ARBA" id="ARBA00022980"/>
    </source>
</evidence>
<comment type="caution">
    <text evidence="6">The sequence shown here is derived from an EMBL/GenBank/DDBJ whole genome shotgun (WGS) entry which is preliminary data.</text>
</comment>
<keyword evidence="2 4" id="KW-0689">Ribosomal protein</keyword>
<dbReference type="InterPro" id="IPR036373">
    <property type="entry name" value="Ribosomal_bL17_sf"/>
</dbReference>
<dbReference type="AlphaFoldDB" id="A0A928HEL0"/>
<organism evidence="6 7">
    <name type="scientific">Candidatus Avelusimicrobium gallicola</name>
    <dbReference type="NCBI Taxonomy" id="2562704"/>
    <lineage>
        <taxon>Bacteria</taxon>
        <taxon>Pseudomonadati</taxon>
        <taxon>Elusimicrobiota</taxon>
        <taxon>Elusimicrobia</taxon>
        <taxon>Elusimicrobiales</taxon>
        <taxon>Elusimicrobiaceae</taxon>
        <taxon>Candidatus Avelusimicrobium</taxon>
    </lineage>
</organism>
<keyword evidence="3 4" id="KW-0687">Ribonucleoprotein</keyword>
<comment type="similarity">
    <text evidence="1 4 5">Belongs to the bacterial ribosomal protein bL17 family.</text>
</comment>
<dbReference type="GO" id="GO:0022625">
    <property type="term" value="C:cytosolic large ribosomal subunit"/>
    <property type="evidence" value="ECO:0007669"/>
    <property type="project" value="TreeGrafter"/>
</dbReference>
<name>A0A928HEL0_9BACT</name>
<dbReference type="PANTHER" id="PTHR14413:SF16">
    <property type="entry name" value="LARGE RIBOSOMAL SUBUNIT PROTEIN BL17M"/>
    <property type="match status" value="1"/>
</dbReference>
<comment type="subunit">
    <text evidence="4">Part of the 50S ribosomal subunit. Contacts protein L32.</text>
</comment>
<dbReference type="PANTHER" id="PTHR14413">
    <property type="entry name" value="RIBOSOMAL PROTEIN L17"/>
    <property type="match status" value="1"/>
</dbReference>
<evidence type="ECO:0000256" key="3">
    <source>
        <dbReference type="ARBA" id="ARBA00023274"/>
    </source>
</evidence>
<dbReference type="InterPro" id="IPR000456">
    <property type="entry name" value="Ribosomal_bL17"/>
</dbReference>
<dbReference type="EMBL" id="SUVG01000002">
    <property type="protein sequence ID" value="MBE6420793.1"/>
    <property type="molecule type" value="Genomic_DNA"/>
</dbReference>
<evidence type="ECO:0000256" key="5">
    <source>
        <dbReference type="RuleBase" id="RU000660"/>
    </source>
</evidence>
<dbReference type="GO" id="GO:0006412">
    <property type="term" value="P:translation"/>
    <property type="evidence" value="ECO:0007669"/>
    <property type="project" value="UniProtKB-UniRule"/>
</dbReference>
<evidence type="ECO:0000256" key="4">
    <source>
        <dbReference type="HAMAP-Rule" id="MF_01368"/>
    </source>
</evidence>
<proteinExistence type="inferred from homology"/>
<dbReference type="Pfam" id="PF01196">
    <property type="entry name" value="Ribosomal_L17"/>
    <property type="match status" value="1"/>
</dbReference>
<accession>A0A928HEL0</accession>
<dbReference type="SUPFAM" id="SSF64263">
    <property type="entry name" value="Prokaryotic ribosomal protein L17"/>
    <property type="match status" value="1"/>
</dbReference>